<accession>A0ABV6QMT0</accession>
<keyword evidence="5" id="KW-1185">Reference proteome</keyword>
<keyword evidence="1" id="KW-0175">Coiled coil</keyword>
<evidence type="ECO:0008006" key="6">
    <source>
        <dbReference type="Google" id="ProtNLM"/>
    </source>
</evidence>
<evidence type="ECO:0000256" key="3">
    <source>
        <dbReference type="SAM" id="SignalP"/>
    </source>
</evidence>
<dbReference type="RefSeq" id="WP_380048883.1">
    <property type="nucleotide sequence ID" value="NZ_JBHLTC010000019.1"/>
</dbReference>
<dbReference type="EMBL" id="JBHLTC010000019">
    <property type="protein sequence ID" value="MFC0625934.1"/>
    <property type="molecule type" value="Genomic_DNA"/>
</dbReference>
<dbReference type="InterPro" id="IPR023346">
    <property type="entry name" value="Lysozyme-like_dom_sf"/>
</dbReference>
<feature type="compositionally biased region" description="Polar residues" evidence="2">
    <location>
        <begin position="31"/>
        <end position="50"/>
    </location>
</feature>
<evidence type="ECO:0000256" key="1">
    <source>
        <dbReference type="SAM" id="Coils"/>
    </source>
</evidence>
<comment type="caution">
    <text evidence="4">The sequence shown here is derived from an EMBL/GenBank/DDBJ whole genome shotgun (WGS) entry which is preliminary data.</text>
</comment>
<sequence>MKARRSLAMAAVGSIAAVSVVAGVDMFRSNDNVTASDPTSGRAQLAVNSQRAKDKAATKPLTVEEQAAEVVRLRNQIEQIETAKRRSQDKAAIRGKARRAAVKRYAALYDAKEDSRRERASRDAERRKYEGTPKEVARNLLADHGWPLSQFRCLDKLWTRESRWRVDADNPTSSAYGIPQALPGRRMAEYGKDWRTNPVTQIRWGLDYIQDAHGSPCEAWAHSERKGWY</sequence>
<feature type="region of interest" description="Disordered" evidence="2">
    <location>
        <begin position="31"/>
        <end position="59"/>
    </location>
</feature>
<feature type="coiled-coil region" evidence="1">
    <location>
        <begin position="63"/>
        <end position="90"/>
    </location>
</feature>
<protein>
    <recommendedName>
        <fullName evidence="6">Lytic transglycosylase domain-containing protein</fullName>
    </recommendedName>
</protein>
<evidence type="ECO:0000256" key="2">
    <source>
        <dbReference type="SAM" id="MobiDB-lite"/>
    </source>
</evidence>
<reference evidence="4 5" key="1">
    <citation type="submission" date="2024-09" db="EMBL/GenBank/DDBJ databases">
        <authorList>
            <person name="Sun Q."/>
            <person name="Mori K."/>
        </authorList>
    </citation>
    <scope>NUCLEOTIDE SEQUENCE [LARGE SCALE GENOMIC DNA]</scope>
    <source>
        <strain evidence="4 5">CGMCC 1.15906</strain>
    </source>
</reference>
<dbReference type="Gene3D" id="1.10.530.10">
    <property type="match status" value="1"/>
</dbReference>
<gene>
    <name evidence="4" type="ORF">ACFFGN_17785</name>
</gene>
<evidence type="ECO:0000313" key="5">
    <source>
        <dbReference type="Proteomes" id="UP001589890"/>
    </source>
</evidence>
<dbReference type="SUPFAM" id="SSF53955">
    <property type="entry name" value="Lysozyme-like"/>
    <property type="match status" value="1"/>
</dbReference>
<organism evidence="4 5">
    <name type="scientific">Kribbella deserti</name>
    <dbReference type="NCBI Taxonomy" id="1926257"/>
    <lineage>
        <taxon>Bacteria</taxon>
        <taxon>Bacillati</taxon>
        <taxon>Actinomycetota</taxon>
        <taxon>Actinomycetes</taxon>
        <taxon>Propionibacteriales</taxon>
        <taxon>Kribbellaceae</taxon>
        <taxon>Kribbella</taxon>
    </lineage>
</organism>
<name>A0ABV6QMT0_9ACTN</name>
<feature type="chain" id="PRO_5047184436" description="Lytic transglycosylase domain-containing protein" evidence="3">
    <location>
        <begin position="23"/>
        <end position="229"/>
    </location>
</feature>
<dbReference type="Proteomes" id="UP001589890">
    <property type="component" value="Unassembled WGS sequence"/>
</dbReference>
<feature type="signal peptide" evidence="3">
    <location>
        <begin position="1"/>
        <end position="22"/>
    </location>
</feature>
<proteinExistence type="predicted"/>
<keyword evidence="3" id="KW-0732">Signal</keyword>
<evidence type="ECO:0000313" key="4">
    <source>
        <dbReference type="EMBL" id="MFC0625934.1"/>
    </source>
</evidence>